<dbReference type="AlphaFoldDB" id="A0A4P6YSY3"/>
<dbReference type="InterPro" id="IPR017871">
    <property type="entry name" value="ABC_transporter-like_CS"/>
</dbReference>
<dbReference type="InterPro" id="IPR003593">
    <property type="entry name" value="AAA+_ATPase"/>
</dbReference>
<evidence type="ECO:0000256" key="1">
    <source>
        <dbReference type="ARBA" id="ARBA00022448"/>
    </source>
</evidence>
<dbReference type="KEGG" id="wei:EQG49_04895"/>
<dbReference type="SMART" id="SM00930">
    <property type="entry name" value="NIL"/>
    <property type="match status" value="1"/>
</dbReference>
<keyword evidence="4 9" id="KW-0067">ATP-binding</keyword>
<dbReference type="PROSITE" id="PS00211">
    <property type="entry name" value="ABC_TRANSPORTER_1"/>
    <property type="match status" value="1"/>
</dbReference>
<keyword evidence="1" id="KW-0813">Transport</keyword>
<keyword evidence="5" id="KW-1278">Translocase</keyword>
<gene>
    <name evidence="9" type="ORF">EQG49_04895</name>
</gene>
<evidence type="ECO:0000256" key="4">
    <source>
        <dbReference type="ARBA" id="ARBA00022840"/>
    </source>
</evidence>
<dbReference type="InterPro" id="IPR018449">
    <property type="entry name" value="NIL_domain"/>
</dbReference>
<proteinExistence type="predicted"/>
<evidence type="ECO:0000313" key="9">
    <source>
        <dbReference type="EMBL" id="QBO35849.1"/>
    </source>
</evidence>
<evidence type="ECO:0000256" key="3">
    <source>
        <dbReference type="ARBA" id="ARBA00022741"/>
    </source>
</evidence>
<dbReference type="Gene3D" id="3.30.70.260">
    <property type="match status" value="1"/>
</dbReference>
<sequence>MVNTLEPIISLQNIDVTFQQKNKEIQAVKDVSIDILPGDIYGIVGYSGAGKSTLVRVINLLQQPTNGTVIVNGQTLAENVNDRERFIAKNDLRIARKKIGMIFQHFNLMNERTVADNVLFPLTHSDLSRSEKSEKVAALLELVGLSDRATAYPSQLSGGQKQRVAIARALANDPEILISDEATSALDPKTTNSILALLKKLNIELGLTIVLITHEMQAVKEVANKVAVMENGEIIERGSLLEMFTNPQKQLTKDFIDTATQVEEGLRKVQEQPSVQELAAPDVLVKFAYAGDTTDEPLISSLFKDYEVSANILFGNVEILQETPVGNLIVILSGRPASIKAALKSVEASGVTTTLLKGELV</sequence>
<accession>A0A4P6YSY3</accession>
<dbReference type="InterPro" id="IPR050086">
    <property type="entry name" value="MetN_ABC_transporter-like"/>
</dbReference>
<dbReference type="Proteomes" id="UP000292886">
    <property type="component" value="Chromosome"/>
</dbReference>
<evidence type="ECO:0000259" key="8">
    <source>
        <dbReference type="PROSITE" id="PS50893"/>
    </source>
</evidence>
<evidence type="ECO:0000256" key="5">
    <source>
        <dbReference type="ARBA" id="ARBA00022967"/>
    </source>
</evidence>
<protein>
    <submittedName>
        <fullName evidence="9">ATP-binding cassette domain-containing protein</fullName>
    </submittedName>
</protein>
<dbReference type="OrthoDB" id="9802264at2"/>
<dbReference type="InterPro" id="IPR027417">
    <property type="entry name" value="P-loop_NTPase"/>
</dbReference>
<dbReference type="PANTHER" id="PTHR43166:SF30">
    <property type="entry name" value="METHIONINE IMPORT ATP-BINDING PROTEIN METN"/>
    <property type="match status" value="1"/>
</dbReference>
<dbReference type="SMART" id="SM00382">
    <property type="entry name" value="AAA"/>
    <property type="match status" value="1"/>
</dbReference>
<dbReference type="CDD" id="cd03258">
    <property type="entry name" value="ABC_MetN_methionine_transporter"/>
    <property type="match status" value="1"/>
</dbReference>
<dbReference type="Pfam" id="PF09383">
    <property type="entry name" value="NIL"/>
    <property type="match status" value="1"/>
</dbReference>
<keyword evidence="2" id="KW-1003">Cell membrane</keyword>
<dbReference type="GO" id="GO:0006865">
    <property type="term" value="P:amino acid transport"/>
    <property type="evidence" value="ECO:0007669"/>
    <property type="project" value="UniProtKB-KW"/>
</dbReference>
<dbReference type="Pfam" id="PF00005">
    <property type="entry name" value="ABC_tran"/>
    <property type="match status" value="1"/>
</dbReference>
<keyword evidence="7" id="KW-0472">Membrane</keyword>
<feature type="domain" description="ABC transporter" evidence="8">
    <location>
        <begin position="11"/>
        <end position="256"/>
    </location>
</feature>
<dbReference type="InterPro" id="IPR041701">
    <property type="entry name" value="MetN_ABC"/>
</dbReference>
<dbReference type="SUPFAM" id="SSF55021">
    <property type="entry name" value="ACT-like"/>
    <property type="match status" value="1"/>
</dbReference>
<dbReference type="Gene3D" id="3.40.50.300">
    <property type="entry name" value="P-loop containing nucleotide triphosphate hydrolases"/>
    <property type="match status" value="1"/>
</dbReference>
<dbReference type="EMBL" id="CP037940">
    <property type="protein sequence ID" value="QBO35849.1"/>
    <property type="molecule type" value="Genomic_DNA"/>
</dbReference>
<dbReference type="GO" id="GO:0016887">
    <property type="term" value="F:ATP hydrolysis activity"/>
    <property type="evidence" value="ECO:0007669"/>
    <property type="project" value="InterPro"/>
</dbReference>
<keyword evidence="10" id="KW-1185">Reference proteome</keyword>
<dbReference type="SUPFAM" id="SSF52540">
    <property type="entry name" value="P-loop containing nucleoside triphosphate hydrolases"/>
    <property type="match status" value="1"/>
</dbReference>
<evidence type="ECO:0000313" key="10">
    <source>
        <dbReference type="Proteomes" id="UP000292886"/>
    </source>
</evidence>
<dbReference type="GO" id="GO:0005524">
    <property type="term" value="F:ATP binding"/>
    <property type="evidence" value="ECO:0007669"/>
    <property type="project" value="UniProtKB-KW"/>
</dbReference>
<organism evidence="9 10">
    <name type="scientific">Periweissella cryptocerci</name>
    <dbReference type="NCBI Taxonomy" id="2506420"/>
    <lineage>
        <taxon>Bacteria</taxon>
        <taxon>Bacillati</taxon>
        <taxon>Bacillota</taxon>
        <taxon>Bacilli</taxon>
        <taxon>Lactobacillales</taxon>
        <taxon>Lactobacillaceae</taxon>
        <taxon>Periweissella</taxon>
    </lineage>
</organism>
<keyword evidence="3" id="KW-0547">Nucleotide-binding</keyword>
<evidence type="ECO:0000256" key="6">
    <source>
        <dbReference type="ARBA" id="ARBA00022970"/>
    </source>
</evidence>
<name>A0A4P6YSY3_9LACO</name>
<reference evidence="10" key="1">
    <citation type="submission" date="2019-03" db="EMBL/GenBank/DDBJ databases">
        <title>Weissella sp. 26KH-42 Genome sequencing.</title>
        <authorList>
            <person name="Heo J."/>
            <person name="Kim S.-J."/>
            <person name="Kim J.-S."/>
            <person name="Hong S.-B."/>
            <person name="Kwon S.-W."/>
        </authorList>
    </citation>
    <scope>NUCLEOTIDE SEQUENCE [LARGE SCALE GENOMIC DNA]</scope>
    <source>
        <strain evidence="10">26KH-42</strain>
    </source>
</reference>
<evidence type="ECO:0000256" key="7">
    <source>
        <dbReference type="ARBA" id="ARBA00023136"/>
    </source>
</evidence>
<dbReference type="RefSeq" id="WP_133362928.1">
    <property type="nucleotide sequence ID" value="NZ_CP037940.1"/>
</dbReference>
<keyword evidence="6" id="KW-0029">Amino-acid transport</keyword>
<dbReference type="InterPro" id="IPR045865">
    <property type="entry name" value="ACT-like_dom_sf"/>
</dbReference>
<evidence type="ECO:0000256" key="2">
    <source>
        <dbReference type="ARBA" id="ARBA00022475"/>
    </source>
</evidence>
<dbReference type="InterPro" id="IPR003439">
    <property type="entry name" value="ABC_transporter-like_ATP-bd"/>
</dbReference>
<dbReference type="PANTHER" id="PTHR43166">
    <property type="entry name" value="AMINO ACID IMPORT ATP-BINDING PROTEIN"/>
    <property type="match status" value="1"/>
</dbReference>
<dbReference type="PROSITE" id="PS50893">
    <property type="entry name" value="ABC_TRANSPORTER_2"/>
    <property type="match status" value="1"/>
</dbReference>